<comment type="caution">
    <text evidence="2">The sequence shown here is derived from an EMBL/GenBank/DDBJ whole genome shotgun (WGS) entry which is preliminary data.</text>
</comment>
<organism evidence="2 3">
    <name type="scientific">Lasiosphaeria hispida</name>
    <dbReference type="NCBI Taxonomy" id="260671"/>
    <lineage>
        <taxon>Eukaryota</taxon>
        <taxon>Fungi</taxon>
        <taxon>Dikarya</taxon>
        <taxon>Ascomycota</taxon>
        <taxon>Pezizomycotina</taxon>
        <taxon>Sordariomycetes</taxon>
        <taxon>Sordariomycetidae</taxon>
        <taxon>Sordariales</taxon>
        <taxon>Lasiosphaeriaceae</taxon>
        <taxon>Lasiosphaeria</taxon>
    </lineage>
</organism>
<dbReference type="Proteomes" id="UP001275084">
    <property type="component" value="Unassembled WGS sequence"/>
</dbReference>
<feature type="compositionally biased region" description="Low complexity" evidence="1">
    <location>
        <begin position="35"/>
        <end position="48"/>
    </location>
</feature>
<reference evidence="2" key="1">
    <citation type="journal article" date="2023" name="Mol. Phylogenet. Evol.">
        <title>Genome-scale phylogeny and comparative genomics of the fungal order Sordariales.</title>
        <authorList>
            <person name="Hensen N."/>
            <person name="Bonometti L."/>
            <person name="Westerberg I."/>
            <person name="Brannstrom I.O."/>
            <person name="Guillou S."/>
            <person name="Cros-Aarteil S."/>
            <person name="Calhoun S."/>
            <person name="Haridas S."/>
            <person name="Kuo A."/>
            <person name="Mondo S."/>
            <person name="Pangilinan J."/>
            <person name="Riley R."/>
            <person name="LaButti K."/>
            <person name="Andreopoulos B."/>
            <person name="Lipzen A."/>
            <person name="Chen C."/>
            <person name="Yan M."/>
            <person name="Daum C."/>
            <person name="Ng V."/>
            <person name="Clum A."/>
            <person name="Steindorff A."/>
            <person name="Ohm R.A."/>
            <person name="Martin F."/>
            <person name="Silar P."/>
            <person name="Natvig D.O."/>
            <person name="Lalanne C."/>
            <person name="Gautier V."/>
            <person name="Ament-Velasquez S.L."/>
            <person name="Kruys A."/>
            <person name="Hutchinson M.I."/>
            <person name="Powell A.J."/>
            <person name="Barry K."/>
            <person name="Miller A.N."/>
            <person name="Grigoriev I.V."/>
            <person name="Debuchy R."/>
            <person name="Gladieux P."/>
            <person name="Hiltunen Thoren M."/>
            <person name="Johannesson H."/>
        </authorList>
    </citation>
    <scope>NUCLEOTIDE SEQUENCE</scope>
    <source>
        <strain evidence="2">CBS 955.72</strain>
    </source>
</reference>
<evidence type="ECO:0000313" key="2">
    <source>
        <dbReference type="EMBL" id="KAK3359371.1"/>
    </source>
</evidence>
<dbReference type="AlphaFoldDB" id="A0AAJ0HQC2"/>
<feature type="region of interest" description="Disordered" evidence="1">
    <location>
        <begin position="25"/>
        <end position="95"/>
    </location>
</feature>
<keyword evidence="3" id="KW-1185">Reference proteome</keyword>
<dbReference type="EMBL" id="JAUIQD010000002">
    <property type="protein sequence ID" value="KAK3359371.1"/>
    <property type="molecule type" value="Genomic_DNA"/>
</dbReference>
<dbReference type="SUPFAM" id="SSF53335">
    <property type="entry name" value="S-adenosyl-L-methionine-dependent methyltransferases"/>
    <property type="match status" value="1"/>
</dbReference>
<reference evidence="2" key="2">
    <citation type="submission" date="2023-06" db="EMBL/GenBank/DDBJ databases">
        <authorList>
            <consortium name="Lawrence Berkeley National Laboratory"/>
            <person name="Haridas S."/>
            <person name="Hensen N."/>
            <person name="Bonometti L."/>
            <person name="Westerberg I."/>
            <person name="Brannstrom I.O."/>
            <person name="Guillou S."/>
            <person name="Cros-Aarteil S."/>
            <person name="Calhoun S."/>
            <person name="Kuo A."/>
            <person name="Mondo S."/>
            <person name="Pangilinan J."/>
            <person name="Riley R."/>
            <person name="Labutti K."/>
            <person name="Andreopoulos B."/>
            <person name="Lipzen A."/>
            <person name="Chen C."/>
            <person name="Yanf M."/>
            <person name="Daum C."/>
            <person name="Ng V."/>
            <person name="Clum A."/>
            <person name="Steindorff A."/>
            <person name="Ohm R."/>
            <person name="Martin F."/>
            <person name="Silar P."/>
            <person name="Natvig D."/>
            <person name="Lalanne C."/>
            <person name="Gautier V."/>
            <person name="Ament-Velasquez S.L."/>
            <person name="Kruys A."/>
            <person name="Hutchinson M.I."/>
            <person name="Powell A.J."/>
            <person name="Barry K."/>
            <person name="Miller A.N."/>
            <person name="Grigoriev I.V."/>
            <person name="Debuchy R."/>
            <person name="Gladieux P."/>
            <person name="Thoren M.H."/>
            <person name="Johannesson H."/>
        </authorList>
    </citation>
    <scope>NUCLEOTIDE SEQUENCE</scope>
    <source>
        <strain evidence="2">CBS 955.72</strain>
    </source>
</reference>
<gene>
    <name evidence="2" type="ORF">B0T25DRAFT_494802</name>
</gene>
<proteinExistence type="predicted"/>
<feature type="region of interest" description="Disordered" evidence="1">
    <location>
        <begin position="158"/>
        <end position="295"/>
    </location>
</feature>
<sequence length="619" mass="68134">MFEVWAEWDVERVGQRRVRKEIERELKKKDDSNSLRESISARSSLSSSDRTAGILGSIGRKIGNTTFRGKKKPPTTSQCPKDSSKQKRASVLSQSAVVPSTASFNKLKAATDDKLSEHTMPTYGGHADHSIFSKATEITLPTSSLLFDESAFDPSCIARNSTKSPGPGIRVTQTSETTYDLKEDVNKDYGTEGPKLTISASSPAAPTPNSPDTDKSASHMIHEWYSSIQGESKSSNSLVRTPSRLGRQNKKKKVSSSPSSPLKLAASSPDAWKPPDDWQCGQEVGSAAPTPQKARRVAIEEPVAADPLSLDLAAMQREIAKMAIASPQIIIVRLNEEWGDSNDAAFYKELEMEKQRWMLSALHNMDRLIGATSTEKEKKALTRGQKILALFETQATASYIAALNPKVEIVHLAPSPLSHTLFPNVQPLFSIVNTTVPLAASSFTAVHSLTLPSLMPSQDIPPMLRNIHRCLAPEGVLYLTLIDPSPATKSIGPHMRQWLEENLLLNLESQFRCISPSRLLPVWLASAKLRGQGSTISRMKFPAICPLRPANGSSAAEKKEKGIGDELRATVGRKLWQEIWGKFVHGHSWWWEDQACVEECLQLGTYFEWSLVEAVKDST</sequence>
<feature type="compositionally biased region" description="Basic and acidic residues" evidence="1">
    <location>
        <begin position="212"/>
        <end position="222"/>
    </location>
</feature>
<feature type="compositionally biased region" description="Polar residues" evidence="1">
    <location>
        <begin position="226"/>
        <end position="240"/>
    </location>
</feature>
<dbReference type="InterPro" id="IPR029063">
    <property type="entry name" value="SAM-dependent_MTases_sf"/>
</dbReference>
<accession>A0AAJ0HQC2</accession>
<evidence type="ECO:0008006" key="4">
    <source>
        <dbReference type="Google" id="ProtNLM"/>
    </source>
</evidence>
<name>A0AAJ0HQC2_9PEZI</name>
<evidence type="ECO:0000313" key="3">
    <source>
        <dbReference type="Proteomes" id="UP001275084"/>
    </source>
</evidence>
<dbReference type="Gene3D" id="3.40.50.150">
    <property type="entry name" value="Vaccinia Virus protein VP39"/>
    <property type="match status" value="1"/>
</dbReference>
<evidence type="ECO:0000256" key="1">
    <source>
        <dbReference type="SAM" id="MobiDB-lite"/>
    </source>
</evidence>
<feature type="compositionally biased region" description="Low complexity" evidence="1">
    <location>
        <begin position="255"/>
        <end position="269"/>
    </location>
</feature>
<feature type="compositionally biased region" description="Basic and acidic residues" evidence="1">
    <location>
        <begin position="179"/>
        <end position="190"/>
    </location>
</feature>
<feature type="compositionally biased region" description="Basic and acidic residues" evidence="1">
    <location>
        <begin position="25"/>
        <end position="34"/>
    </location>
</feature>
<protein>
    <recommendedName>
        <fullName evidence="4">Methyltransferase type 11 domain-containing protein</fullName>
    </recommendedName>
</protein>